<sequence length="111" mass="12516">MIEHYVAIILVAIGTYLSRFLPIYFNERFKRLKGFNEFLAYSSTALISALFITSLVSFPVELKNTSISIVALALVFVSYKKWKNLGFSVLIGVIAHLLLSLVIKNFITLIV</sequence>
<evidence type="ECO:0000313" key="3">
    <source>
        <dbReference type="Proteomes" id="UP000679213"/>
    </source>
</evidence>
<name>A0A8D6PTV9_9EURY</name>
<dbReference type="GeneID" id="65883250"/>
<organism evidence="2 3">
    <name type="scientific">Methanocaldococcus lauensis</name>
    <dbReference type="NCBI Taxonomy" id="2546128"/>
    <lineage>
        <taxon>Archaea</taxon>
        <taxon>Methanobacteriati</taxon>
        <taxon>Methanobacteriota</taxon>
        <taxon>Methanomada group</taxon>
        <taxon>Methanococci</taxon>
        <taxon>Methanococcales</taxon>
        <taxon>Methanocaldococcaceae</taxon>
        <taxon>Methanocaldococcus</taxon>
    </lineage>
</organism>
<dbReference type="InterPro" id="IPR008407">
    <property type="entry name" value="Brnchd-chn_aa_trnsp_AzlD"/>
</dbReference>
<dbReference type="Pfam" id="PF05437">
    <property type="entry name" value="AzlD"/>
    <property type="match status" value="1"/>
</dbReference>
<feature type="transmembrane region" description="Helical" evidence="1">
    <location>
        <begin position="6"/>
        <end position="26"/>
    </location>
</feature>
<protein>
    <submittedName>
        <fullName evidence="2">Branched-chain amino acid transport</fullName>
    </submittedName>
</protein>
<keyword evidence="1" id="KW-1133">Transmembrane helix</keyword>
<dbReference type="RefSeq" id="WP_250543617.1">
    <property type="nucleotide sequence ID" value="NZ_LR792632.1"/>
</dbReference>
<dbReference type="Proteomes" id="UP000679213">
    <property type="component" value="Chromosome I"/>
</dbReference>
<reference evidence="2 3" key="1">
    <citation type="submission" date="2020-04" db="EMBL/GenBank/DDBJ databases">
        <authorList>
            <consortium name="Genoscope - CEA"/>
            <person name="William W."/>
        </authorList>
    </citation>
    <scope>NUCLEOTIDE SEQUENCE [LARGE SCALE GENOMIC DNA]</scope>
    <source>
        <strain evidence="2 3">SG7</strain>
    </source>
</reference>
<dbReference type="EMBL" id="LR792632">
    <property type="protein sequence ID" value="CAB3287881.1"/>
    <property type="molecule type" value="Genomic_DNA"/>
</dbReference>
<accession>A0A8D6PTV9</accession>
<feature type="transmembrane region" description="Helical" evidence="1">
    <location>
        <begin position="86"/>
        <end position="107"/>
    </location>
</feature>
<proteinExistence type="predicted"/>
<evidence type="ECO:0000313" key="2">
    <source>
        <dbReference type="EMBL" id="CAB3287881.1"/>
    </source>
</evidence>
<gene>
    <name evidence="2" type="ORF">MLAUSG7_0438</name>
</gene>
<keyword evidence="1" id="KW-0472">Membrane</keyword>
<feature type="transmembrane region" description="Helical" evidence="1">
    <location>
        <begin position="38"/>
        <end position="56"/>
    </location>
</feature>
<keyword evidence="1" id="KW-0812">Transmembrane</keyword>
<dbReference type="AlphaFoldDB" id="A0A8D6PTV9"/>
<dbReference type="KEGG" id="mesg:MLAUSG7_0438"/>
<evidence type="ECO:0000256" key="1">
    <source>
        <dbReference type="SAM" id="Phobius"/>
    </source>
</evidence>
<keyword evidence="3" id="KW-1185">Reference proteome</keyword>